<geneLocation type="plasmid" evidence="1 2">
    <name>pMNOD02</name>
</geneLocation>
<dbReference type="Proteomes" id="UP000008207">
    <property type="component" value="Plasmid pMNOD02"/>
</dbReference>
<sequence length="92" mass="9956">MPDSAMLSAPSPAVLAWSCGLASLSPGQPPCPGFRPDEWGETLANCRRFVDDFGIQAAELGWDTLTPFGVHPQHEIIRGDWSGVLMPCAYRV</sequence>
<protein>
    <submittedName>
        <fullName evidence="1">Uncharacterized protein</fullName>
    </submittedName>
</protein>
<organism evidence="1 2">
    <name type="scientific">Methylobacterium nodulans (strain LMG 21967 / CNCM I-2342 / ORS 2060)</name>
    <dbReference type="NCBI Taxonomy" id="460265"/>
    <lineage>
        <taxon>Bacteria</taxon>
        <taxon>Pseudomonadati</taxon>
        <taxon>Pseudomonadota</taxon>
        <taxon>Alphaproteobacteria</taxon>
        <taxon>Hyphomicrobiales</taxon>
        <taxon>Methylobacteriaceae</taxon>
        <taxon>Methylobacterium</taxon>
    </lineage>
</organism>
<name>B8IXM3_METNO</name>
<evidence type="ECO:0000313" key="1">
    <source>
        <dbReference type="EMBL" id="ACL62855.1"/>
    </source>
</evidence>
<evidence type="ECO:0000313" key="2">
    <source>
        <dbReference type="Proteomes" id="UP000008207"/>
    </source>
</evidence>
<dbReference type="OrthoDB" id="8266307at2"/>
<keyword evidence="2" id="KW-1185">Reference proteome</keyword>
<dbReference type="HOGENOM" id="CLU_149984_1_0_5"/>
<dbReference type="EMBL" id="CP001351">
    <property type="protein sequence ID" value="ACL62855.1"/>
    <property type="molecule type" value="Genomic_DNA"/>
</dbReference>
<reference evidence="2" key="1">
    <citation type="submission" date="2009-01" db="EMBL/GenBank/DDBJ databases">
        <title>Complete sequence of plasmid 2 of Methylobacterium nodulans ORS 2060.</title>
        <authorList>
            <consortium name="US DOE Joint Genome Institute"/>
            <person name="Lucas S."/>
            <person name="Copeland A."/>
            <person name="Lapidus A."/>
            <person name="Glavina del Rio T."/>
            <person name="Dalin E."/>
            <person name="Tice H."/>
            <person name="Bruce D."/>
            <person name="Goodwin L."/>
            <person name="Pitluck S."/>
            <person name="Sims D."/>
            <person name="Brettin T."/>
            <person name="Detter J.C."/>
            <person name="Han C."/>
            <person name="Larimer F."/>
            <person name="Land M."/>
            <person name="Hauser L."/>
            <person name="Kyrpides N."/>
            <person name="Ivanova N."/>
            <person name="Marx C.J."/>
            <person name="Richardson P."/>
        </authorList>
    </citation>
    <scope>NUCLEOTIDE SEQUENCE [LARGE SCALE GENOMIC DNA]</scope>
    <source>
        <strain evidence="2">LMG 21967 / CNCM I-2342 / ORS 2060</strain>
        <plasmid evidence="2">Plasmid pMNOD02</plasmid>
    </source>
</reference>
<proteinExistence type="predicted"/>
<keyword evidence="1" id="KW-0614">Plasmid</keyword>
<accession>B8IXM3</accession>
<dbReference type="KEGG" id="mno:Mnod_7825"/>
<dbReference type="AlphaFoldDB" id="B8IXM3"/>
<gene>
    <name evidence="1" type="ordered locus">Mnod_7825</name>
</gene>